<dbReference type="EMBL" id="CM055094">
    <property type="protein sequence ID" value="KAJ7561741.1"/>
    <property type="molecule type" value="Genomic_DNA"/>
</dbReference>
<name>A0ACC2E5L4_DIPCM</name>
<keyword evidence="2" id="KW-1185">Reference proteome</keyword>
<evidence type="ECO:0000313" key="1">
    <source>
        <dbReference type="EMBL" id="KAJ7561741.1"/>
    </source>
</evidence>
<dbReference type="Proteomes" id="UP001162992">
    <property type="component" value="Chromosome 3"/>
</dbReference>
<organism evidence="1 2">
    <name type="scientific">Diphasiastrum complanatum</name>
    <name type="common">Issler's clubmoss</name>
    <name type="synonym">Lycopodium complanatum</name>
    <dbReference type="NCBI Taxonomy" id="34168"/>
    <lineage>
        <taxon>Eukaryota</taxon>
        <taxon>Viridiplantae</taxon>
        <taxon>Streptophyta</taxon>
        <taxon>Embryophyta</taxon>
        <taxon>Tracheophyta</taxon>
        <taxon>Lycopodiopsida</taxon>
        <taxon>Lycopodiales</taxon>
        <taxon>Lycopodiaceae</taxon>
        <taxon>Lycopodioideae</taxon>
        <taxon>Diphasiastrum</taxon>
    </lineage>
</organism>
<evidence type="ECO:0000313" key="2">
    <source>
        <dbReference type="Proteomes" id="UP001162992"/>
    </source>
</evidence>
<proteinExistence type="predicted"/>
<gene>
    <name evidence="1" type="ORF">O6H91_03G039300</name>
</gene>
<sequence>MLFVQKRAAKATFRVLESLRHTHCPLPFPTRLPQRRMLCSSNSDTQDFLVKLPNGPLSRYELMVTQGVLQHDEQQHQVVEALDALLKKLKEHQKHMELFSVEARRWEAERMKLRQQLLKAESEVEARKRIQSYGQENENGLLSWWKNKRRRSLPEPGVGRMVARIKREKKLDTLMGPRPSPPNPPRGIYLYGNVGCGKTLLMDLFFHSSEGLVRYRRRVHFHAIMLEVHDQMHKLWKQRSRGKTCTEDPGQISLSTKDAAPSTMEMVAQEWLSMEERFQEELEQENLLDIVADHLLWGTEDHHCGASLLCFDEVQVMDVFTAVAVAKILARLLERGTVIVATSNRAPYDLNKDGMQKELFEKFLQQLEKQCLLMLVGVEKDYRRVLAQSALKQQKERHYFWPLDDHSQLELEKRWNDVKCFGTEHPAASTMIPVMFGRMLEIPESYAGFARFSFDQLCDCPMFVLQVGSADYIALAQNYHTIFITGIPIMSMKIRDKARRFITLVDELYNHHCRLICTAAAPPDELFLGTEEGPLIDFESLQFETEAEGGRLRRDVSLSGSLAPLATTYEARASIVSLLSGREEFFAFQRAISRLIEMQTPNYLHTTKHMEANSSKAF</sequence>
<protein>
    <submittedName>
        <fullName evidence="1">Uncharacterized protein</fullName>
    </submittedName>
</protein>
<comment type="caution">
    <text evidence="1">The sequence shown here is derived from an EMBL/GenBank/DDBJ whole genome shotgun (WGS) entry which is preliminary data.</text>
</comment>
<reference evidence="2" key="1">
    <citation type="journal article" date="2024" name="Proc. Natl. Acad. Sci. U.S.A.">
        <title>Extraordinary preservation of gene collinearity over three hundred million years revealed in homosporous lycophytes.</title>
        <authorList>
            <person name="Li C."/>
            <person name="Wickell D."/>
            <person name="Kuo L.Y."/>
            <person name="Chen X."/>
            <person name="Nie B."/>
            <person name="Liao X."/>
            <person name="Peng D."/>
            <person name="Ji J."/>
            <person name="Jenkins J."/>
            <person name="Williams M."/>
            <person name="Shu S."/>
            <person name="Plott C."/>
            <person name="Barry K."/>
            <person name="Rajasekar S."/>
            <person name="Grimwood J."/>
            <person name="Han X."/>
            <person name="Sun S."/>
            <person name="Hou Z."/>
            <person name="He W."/>
            <person name="Dai G."/>
            <person name="Sun C."/>
            <person name="Schmutz J."/>
            <person name="Leebens-Mack J.H."/>
            <person name="Li F.W."/>
            <person name="Wang L."/>
        </authorList>
    </citation>
    <scope>NUCLEOTIDE SEQUENCE [LARGE SCALE GENOMIC DNA]</scope>
    <source>
        <strain evidence="2">cv. PW_Plant_1</strain>
    </source>
</reference>
<accession>A0ACC2E5L4</accession>